<organism evidence="2 3">
    <name type="scientific">Basidiobolus ranarum</name>
    <dbReference type="NCBI Taxonomy" id="34480"/>
    <lineage>
        <taxon>Eukaryota</taxon>
        <taxon>Fungi</taxon>
        <taxon>Fungi incertae sedis</taxon>
        <taxon>Zoopagomycota</taxon>
        <taxon>Entomophthoromycotina</taxon>
        <taxon>Basidiobolomycetes</taxon>
        <taxon>Basidiobolales</taxon>
        <taxon>Basidiobolaceae</taxon>
        <taxon>Basidiobolus</taxon>
    </lineage>
</organism>
<evidence type="ECO:0000313" key="3">
    <source>
        <dbReference type="Proteomes" id="UP001479436"/>
    </source>
</evidence>
<dbReference type="Pfam" id="PF00994">
    <property type="entry name" value="MoCF_biosynth"/>
    <property type="match status" value="1"/>
</dbReference>
<accession>A0ABR2W162</accession>
<dbReference type="InterPro" id="IPR056596">
    <property type="entry name" value="FLAD1_M"/>
</dbReference>
<dbReference type="PANTHER" id="PTHR47675:SF1">
    <property type="entry name" value="MOLYBDOPTERIN BINDING DOMAIN PROTEIN (AFU_ORTHOLOGUE AFUA_5G11210)"/>
    <property type="match status" value="1"/>
</dbReference>
<evidence type="ECO:0000259" key="1">
    <source>
        <dbReference type="SMART" id="SM00852"/>
    </source>
</evidence>
<comment type="caution">
    <text evidence="2">The sequence shown here is derived from an EMBL/GenBank/DDBJ whole genome shotgun (WGS) entry which is preliminary data.</text>
</comment>
<reference evidence="2 3" key="1">
    <citation type="submission" date="2023-04" db="EMBL/GenBank/DDBJ databases">
        <title>Genome of Basidiobolus ranarum AG-B5.</title>
        <authorList>
            <person name="Stajich J.E."/>
            <person name="Carter-House D."/>
            <person name="Gryganskyi A."/>
        </authorList>
    </citation>
    <scope>NUCLEOTIDE SEQUENCE [LARGE SCALE GENOMIC DNA]</scope>
    <source>
        <strain evidence="2 3">AG-B5</strain>
    </source>
</reference>
<dbReference type="SMART" id="SM00852">
    <property type="entry name" value="MoCF_biosynth"/>
    <property type="match status" value="1"/>
</dbReference>
<dbReference type="CDD" id="cd00885">
    <property type="entry name" value="cinA"/>
    <property type="match status" value="1"/>
</dbReference>
<sequence length="295" mass="33059">MKGVFRTHFSLFQGPLINRYSLRSFHSSKLCATQKPINTDVAPSKTVAACIIGDEILNGKTKDTNTHFLAQYCFDLGLDMRRVEIVPDITEDIVESVKRLSANHDYVFTSGGIGPTHDDITYESIAKAFEQKVIYHEPTLSRMRQVSPNLELTPARKRMALIPENARIVYTSHGLWVPLAIISNVYILPGVPRLFQQMLEDYRPEMAAELSGTAKFHRRLIGTLLMESRIAQILSEAQEEVGTAVKIGSYPKWKNDTVNVVVSFVGKNPAMVESCADLVKSKIEGFEMRDNDNPA</sequence>
<dbReference type="Pfam" id="PF24102">
    <property type="entry name" value="FLAD1_M"/>
    <property type="match status" value="1"/>
</dbReference>
<name>A0ABR2W162_9FUNG</name>
<keyword evidence="3" id="KW-1185">Reference proteome</keyword>
<dbReference type="InterPro" id="IPR036425">
    <property type="entry name" value="MoaB/Mog-like_dom_sf"/>
</dbReference>
<evidence type="ECO:0000313" key="2">
    <source>
        <dbReference type="EMBL" id="KAK9712154.1"/>
    </source>
</evidence>
<dbReference type="EMBL" id="JASJQH010007234">
    <property type="protein sequence ID" value="KAK9712154.1"/>
    <property type="molecule type" value="Genomic_DNA"/>
</dbReference>
<proteinExistence type="predicted"/>
<dbReference type="InterPro" id="IPR001453">
    <property type="entry name" value="MoaB/Mog_dom"/>
</dbReference>
<dbReference type="Proteomes" id="UP001479436">
    <property type="component" value="Unassembled WGS sequence"/>
</dbReference>
<dbReference type="Gene3D" id="3.40.980.10">
    <property type="entry name" value="MoaB/Mog-like domain"/>
    <property type="match status" value="1"/>
</dbReference>
<protein>
    <recommendedName>
        <fullName evidence="1">MoaB/Mog domain-containing protein</fullName>
    </recommendedName>
</protein>
<dbReference type="PANTHER" id="PTHR47675">
    <property type="entry name" value="MOLYBDOPTERIN BINDING DOMAIN PROTEIN (AFU_ORTHOLOGUE AFUA_5G11210)"/>
    <property type="match status" value="1"/>
</dbReference>
<dbReference type="SUPFAM" id="SSF53218">
    <property type="entry name" value="Molybdenum cofactor biosynthesis proteins"/>
    <property type="match status" value="1"/>
</dbReference>
<feature type="domain" description="MoaB/Mog" evidence="1">
    <location>
        <begin position="48"/>
        <end position="209"/>
    </location>
</feature>
<gene>
    <name evidence="2" type="ORF">K7432_007335</name>
</gene>